<name>A0A923NNK5_9FIRM</name>
<gene>
    <name evidence="1" type="ORF">H9L42_15615</name>
</gene>
<keyword evidence="2" id="KW-1185">Reference proteome</keyword>
<evidence type="ECO:0000313" key="1">
    <source>
        <dbReference type="EMBL" id="MBC6681240.1"/>
    </source>
</evidence>
<proteinExistence type="predicted"/>
<dbReference type="Proteomes" id="UP000602647">
    <property type="component" value="Unassembled WGS sequence"/>
</dbReference>
<dbReference type="AlphaFoldDB" id="A0A923NNK5"/>
<dbReference type="RefSeq" id="WP_187304335.1">
    <property type="nucleotide sequence ID" value="NZ_JACRYT010000029.1"/>
</dbReference>
<sequence>MPEKMLSQFQLYSPVEIRASLPAHYQDFDFSPFLLPGDINPEKWLQAHYRKNSKYPQELKHFSKGGLPTRSKAEADIATMLEEFQLAFRYEPLIQVGQYEYAPDFCIVHPTHRLLILWEHFGMIDQPDYACKTIQKLNSYAENGYHLGLNLIMTYETKKHPLHFGHIQDCIKKYFLQPL</sequence>
<comment type="caution">
    <text evidence="1">The sequence shown here is derived from an EMBL/GenBank/DDBJ whole genome shotgun (WGS) entry which is preliminary data.</text>
</comment>
<dbReference type="Gene3D" id="3.40.91.30">
    <property type="match status" value="1"/>
</dbReference>
<evidence type="ECO:0000313" key="2">
    <source>
        <dbReference type="Proteomes" id="UP000602647"/>
    </source>
</evidence>
<dbReference type="EMBL" id="JACRYT010000029">
    <property type="protein sequence ID" value="MBC6681240.1"/>
    <property type="molecule type" value="Genomic_DNA"/>
</dbReference>
<protein>
    <submittedName>
        <fullName evidence="1">Uncharacterized protein</fullName>
    </submittedName>
</protein>
<accession>A0A923NNK5</accession>
<reference evidence="1" key="1">
    <citation type="submission" date="2020-08" db="EMBL/GenBank/DDBJ databases">
        <title>Genome public.</title>
        <authorList>
            <person name="Liu C."/>
            <person name="Sun Q."/>
        </authorList>
    </citation>
    <scope>NUCLEOTIDE SEQUENCE</scope>
    <source>
        <strain evidence="1">BX12</strain>
    </source>
</reference>
<organism evidence="1 2">
    <name type="scientific">Zhenpiania hominis</name>
    <dbReference type="NCBI Taxonomy" id="2763644"/>
    <lineage>
        <taxon>Bacteria</taxon>
        <taxon>Bacillati</taxon>
        <taxon>Bacillota</taxon>
        <taxon>Clostridia</taxon>
        <taxon>Peptostreptococcales</taxon>
        <taxon>Anaerovoracaceae</taxon>
        <taxon>Zhenpiania</taxon>
    </lineage>
</organism>